<keyword evidence="2" id="KW-1185">Reference proteome</keyword>
<evidence type="ECO:0000313" key="1">
    <source>
        <dbReference type="EMBL" id="AEH60175.1"/>
    </source>
</evidence>
<dbReference type="AlphaFoldDB" id="F7XNY5"/>
<dbReference type="KEGG" id="mzh:Mzhil_0299"/>
<dbReference type="Proteomes" id="UP000006622">
    <property type="component" value="Chromosome"/>
</dbReference>
<dbReference type="STRING" id="679901.Mzhil_0299"/>
<reference evidence="1 2" key="1">
    <citation type="submission" date="2010-07" db="EMBL/GenBank/DDBJ databases">
        <title>The complete genome of Methanosalsum zhilinae DSM 4017.</title>
        <authorList>
            <consortium name="US DOE Joint Genome Institute (JGI-PGF)"/>
            <person name="Lucas S."/>
            <person name="Copeland A."/>
            <person name="Lapidus A."/>
            <person name="Glavina del Rio T."/>
            <person name="Dalin E."/>
            <person name="Tice H."/>
            <person name="Bruce D."/>
            <person name="Goodwin L."/>
            <person name="Pitluck S."/>
            <person name="Kyrpides N."/>
            <person name="Mavromatis K."/>
            <person name="Ovchinnikova G."/>
            <person name="Daligault H."/>
            <person name="Detter J.C."/>
            <person name="Han C."/>
            <person name="Tapia R."/>
            <person name="Larimer F."/>
            <person name="Land M."/>
            <person name="Hauser L."/>
            <person name="Markowitz V."/>
            <person name="Cheng J.-F."/>
            <person name="Hugenholtz P."/>
            <person name="Woyke T."/>
            <person name="Wu D."/>
            <person name="Spring S."/>
            <person name="Schueler E."/>
            <person name="Brambilla E."/>
            <person name="Klenk H.-P."/>
            <person name="Eisen J.A."/>
        </authorList>
    </citation>
    <scope>NUCLEOTIDE SEQUENCE [LARGE SCALE GENOMIC DNA]</scope>
    <source>
        <strain evidence="2">DSM 4017 / NBRC 107636 / OCM 62 / WeN5</strain>
    </source>
</reference>
<dbReference type="HOGENOM" id="CLU_3178662_0_0_2"/>
<gene>
    <name evidence="1" type="ordered locus">Mzhil_0299</name>
</gene>
<organism evidence="1 2">
    <name type="scientific">Methanosalsum zhilinae (strain DSM 4017 / NBRC 107636 / OCM 62 / WeN5)</name>
    <name type="common">Methanohalophilus zhilinae</name>
    <dbReference type="NCBI Taxonomy" id="679901"/>
    <lineage>
        <taxon>Archaea</taxon>
        <taxon>Methanobacteriati</taxon>
        <taxon>Methanobacteriota</taxon>
        <taxon>Stenosarchaea group</taxon>
        <taxon>Methanomicrobia</taxon>
        <taxon>Methanosarcinales</taxon>
        <taxon>Methanosarcinaceae</taxon>
        <taxon>Methanosalsum</taxon>
    </lineage>
</organism>
<proteinExistence type="predicted"/>
<evidence type="ECO:0000313" key="2">
    <source>
        <dbReference type="Proteomes" id="UP000006622"/>
    </source>
</evidence>
<dbReference type="EMBL" id="CP002101">
    <property type="protein sequence ID" value="AEH60175.1"/>
    <property type="molecule type" value="Genomic_DNA"/>
</dbReference>
<sequence length="46" mass="5509">MVSSFVIVKLSVFPRSHNTYNTFYEIDFLNNNMNESFITFIRKTDK</sequence>
<name>F7XNY5_METZD</name>
<accession>F7XNY5</accession>
<protein>
    <submittedName>
        <fullName evidence="1">Uncharacterized protein</fullName>
    </submittedName>
</protein>